<dbReference type="InterPro" id="IPR051531">
    <property type="entry name" value="N-acetyltransferase"/>
</dbReference>
<feature type="domain" description="N-acetyltransferase" evidence="1">
    <location>
        <begin position="7"/>
        <end position="162"/>
    </location>
</feature>
<proteinExistence type="predicted"/>
<sequence length="162" mass="18961">MFNTERLHIELLSFKDNSFILELVNTPGWLEFIGNRNVYTSLDAQEYIQKILDNKDYTYWVVKRNEDNVSIGLISLIKRDYLEYHDIGFAFLPSYTNLGYAYEATNEVINNISQDKIYRILLATTLPSNNSSIKLLSRLGFIFDKAIEVDDENLNLYIRKLD</sequence>
<comment type="caution">
    <text evidence="2">The sequence shown here is derived from an EMBL/GenBank/DDBJ whole genome shotgun (WGS) entry which is preliminary data.</text>
</comment>
<protein>
    <submittedName>
        <fullName evidence="2">Acetyltransferase</fullName>
    </submittedName>
</protein>
<dbReference type="PANTHER" id="PTHR43792">
    <property type="entry name" value="GNAT FAMILY, PUTATIVE (AFU_ORTHOLOGUE AFUA_3G00765)-RELATED-RELATED"/>
    <property type="match status" value="1"/>
</dbReference>
<dbReference type="EMBL" id="LQNU01000068">
    <property type="protein sequence ID" value="KZE77645.1"/>
    <property type="molecule type" value="Genomic_DNA"/>
</dbReference>
<dbReference type="InterPro" id="IPR016181">
    <property type="entry name" value="Acyl_CoA_acyltransferase"/>
</dbReference>
<dbReference type="GO" id="GO:0016747">
    <property type="term" value="F:acyltransferase activity, transferring groups other than amino-acyl groups"/>
    <property type="evidence" value="ECO:0007669"/>
    <property type="project" value="InterPro"/>
</dbReference>
<keyword evidence="3" id="KW-1185">Reference proteome</keyword>
<gene>
    <name evidence="2" type="ORF">AV926_13905</name>
</gene>
<dbReference type="Pfam" id="PF13302">
    <property type="entry name" value="Acetyltransf_3"/>
    <property type="match status" value="1"/>
</dbReference>
<dbReference type="Gene3D" id="3.40.630.30">
    <property type="match status" value="1"/>
</dbReference>
<evidence type="ECO:0000259" key="1">
    <source>
        <dbReference type="PROSITE" id="PS51186"/>
    </source>
</evidence>
<dbReference type="RefSeq" id="WP_038987417.1">
    <property type="nucleotide sequence ID" value="NZ_JWJO01000047.1"/>
</dbReference>
<dbReference type="SUPFAM" id="SSF55729">
    <property type="entry name" value="Acyl-CoA N-acyltransferases (Nat)"/>
    <property type="match status" value="1"/>
</dbReference>
<dbReference type="InterPro" id="IPR000182">
    <property type="entry name" value="GNAT_dom"/>
</dbReference>
<name>A0A161SBT3_9FLAO</name>
<organism evidence="2 3">
    <name type="scientific">Myroides marinus</name>
    <dbReference type="NCBI Taxonomy" id="703342"/>
    <lineage>
        <taxon>Bacteria</taxon>
        <taxon>Pseudomonadati</taxon>
        <taxon>Bacteroidota</taxon>
        <taxon>Flavobacteriia</taxon>
        <taxon>Flavobacteriales</taxon>
        <taxon>Flavobacteriaceae</taxon>
        <taxon>Myroides</taxon>
    </lineage>
</organism>
<keyword evidence="2" id="KW-0808">Transferase</keyword>
<evidence type="ECO:0000313" key="2">
    <source>
        <dbReference type="EMBL" id="KZE77645.1"/>
    </source>
</evidence>
<dbReference type="PANTHER" id="PTHR43792:SF1">
    <property type="entry name" value="N-ACETYLTRANSFERASE DOMAIN-CONTAINING PROTEIN"/>
    <property type="match status" value="1"/>
</dbReference>
<dbReference type="Proteomes" id="UP000076630">
    <property type="component" value="Unassembled WGS sequence"/>
</dbReference>
<accession>A0A161SBT3</accession>
<reference evidence="2 3" key="1">
    <citation type="submission" date="2016-01" db="EMBL/GenBank/DDBJ databases">
        <title>Whole genome sequencing of Myroides marinus L41.</title>
        <authorList>
            <person name="Hong K.W."/>
        </authorList>
    </citation>
    <scope>NUCLEOTIDE SEQUENCE [LARGE SCALE GENOMIC DNA]</scope>
    <source>
        <strain evidence="2 3">L41</strain>
    </source>
</reference>
<dbReference type="OrthoDB" id="9798081at2"/>
<dbReference type="AlphaFoldDB" id="A0A161SBT3"/>
<evidence type="ECO:0000313" key="3">
    <source>
        <dbReference type="Proteomes" id="UP000076630"/>
    </source>
</evidence>
<dbReference type="PROSITE" id="PS51186">
    <property type="entry name" value="GNAT"/>
    <property type="match status" value="1"/>
</dbReference>